<gene>
    <name evidence="2" type="ORF">OGM63_02955</name>
</gene>
<accession>A0ABT3ATX0</accession>
<dbReference type="InterPro" id="IPR041667">
    <property type="entry name" value="Cupin_8"/>
</dbReference>
<dbReference type="PANTHER" id="PTHR12461">
    <property type="entry name" value="HYPOXIA-INDUCIBLE FACTOR 1 ALPHA INHIBITOR-RELATED"/>
    <property type="match status" value="1"/>
</dbReference>
<protein>
    <submittedName>
        <fullName evidence="2">Cupin-like domain-containing protein</fullName>
    </submittedName>
</protein>
<sequence length="232" mass="27455">QINVNVSKDQIFMVDLEAGFTRVKKTMKFTDFMDWIIQEKTTDEYYYLVESPMKITFPELLPDIEVPDYIDKKLLQVTNLWIGTGGNISPLHHDLSENLLSQVRGRKRILLFEPKQTSLLYPFPAHSKILNMSQLINIDKPDIDKFPNFQKSKYIECLLEPGEMLFIPAFWWHQVYSLDRLNISINFWWKADFKEYFCSPGRRYLAQIPGLIWQTLKNFVVRRSHNSGEKIN</sequence>
<dbReference type="InterPro" id="IPR014710">
    <property type="entry name" value="RmlC-like_jellyroll"/>
</dbReference>
<name>A0ABT3ATX0_9CYAN</name>
<feature type="non-terminal residue" evidence="2">
    <location>
        <position position="1"/>
    </location>
</feature>
<dbReference type="PROSITE" id="PS51184">
    <property type="entry name" value="JMJC"/>
    <property type="match status" value="1"/>
</dbReference>
<dbReference type="Pfam" id="PF13621">
    <property type="entry name" value="Cupin_8"/>
    <property type="match status" value="1"/>
</dbReference>
<evidence type="ECO:0000313" key="2">
    <source>
        <dbReference type="EMBL" id="MCV3212500.1"/>
    </source>
</evidence>
<comment type="caution">
    <text evidence="2">The sequence shown here is derived from an EMBL/GenBank/DDBJ whole genome shotgun (WGS) entry which is preliminary data.</text>
</comment>
<keyword evidence="3" id="KW-1185">Reference proteome</keyword>
<organism evidence="2 3">
    <name type="scientific">Plectonema radiosum NIES-515</name>
    <dbReference type="NCBI Taxonomy" id="2986073"/>
    <lineage>
        <taxon>Bacteria</taxon>
        <taxon>Bacillati</taxon>
        <taxon>Cyanobacteriota</taxon>
        <taxon>Cyanophyceae</taxon>
        <taxon>Oscillatoriophycideae</taxon>
        <taxon>Oscillatoriales</taxon>
        <taxon>Microcoleaceae</taxon>
        <taxon>Plectonema</taxon>
    </lineage>
</organism>
<dbReference type="RefSeq" id="WP_263744014.1">
    <property type="nucleotide sequence ID" value="NZ_JAOWRF010000040.1"/>
</dbReference>
<dbReference type="Proteomes" id="UP001526143">
    <property type="component" value="Unassembled WGS sequence"/>
</dbReference>
<dbReference type="EMBL" id="JAOWRF010000040">
    <property type="protein sequence ID" value="MCV3212500.1"/>
    <property type="molecule type" value="Genomic_DNA"/>
</dbReference>
<feature type="domain" description="JmjC" evidence="1">
    <location>
        <begin position="40"/>
        <end position="204"/>
    </location>
</feature>
<dbReference type="SUPFAM" id="SSF51197">
    <property type="entry name" value="Clavaminate synthase-like"/>
    <property type="match status" value="1"/>
</dbReference>
<dbReference type="SMART" id="SM00558">
    <property type="entry name" value="JmjC"/>
    <property type="match status" value="1"/>
</dbReference>
<evidence type="ECO:0000313" key="3">
    <source>
        <dbReference type="Proteomes" id="UP001526143"/>
    </source>
</evidence>
<dbReference type="PANTHER" id="PTHR12461:SF105">
    <property type="entry name" value="HYPOXIA-INDUCIBLE FACTOR 1-ALPHA INHIBITOR"/>
    <property type="match status" value="1"/>
</dbReference>
<dbReference type="InterPro" id="IPR003347">
    <property type="entry name" value="JmjC_dom"/>
</dbReference>
<dbReference type="Gene3D" id="2.60.120.10">
    <property type="entry name" value="Jelly Rolls"/>
    <property type="match status" value="1"/>
</dbReference>
<proteinExistence type="predicted"/>
<evidence type="ECO:0000259" key="1">
    <source>
        <dbReference type="PROSITE" id="PS51184"/>
    </source>
</evidence>
<reference evidence="2 3" key="1">
    <citation type="submission" date="2022-10" db="EMBL/GenBank/DDBJ databases">
        <title>Identification of biosynthetic pathway for the production of the potent trypsin inhibitor radiosumin.</title>
        <authorList>
            <person name="Fewer D.P."/>
            <person name="Delbaje E."/>
            <person name="Ouyang X."/>
            <person name="Agostino P.D."/>
            <person name="Wahlsten M."/>
            <person name="Jokela J."/>
            <person name="Permi P."/>
            <person name="Haapaniemi E."/>
            <person name="Koistinen H."/>
        </authorList>
    </citation>
    <scope>NUCLEOTIDE SEQUENCE [LARGE SCALE GENOMIC DNA]</scope>
    <source>
        <strain evidence="2 3">NIES-515</strain>
    </source>
</reference>